<protein>
    <submittedName>
        <fullName evidence="1">DUF2591 domain-containing protein</fullName>
    </submittedName>
</protein>
<proteinExistence type="predicted"/>
<dbReference type="RefSeq" id="WP_325933931.1">
    <property type="nucleotide sequence ID" value="NZ_JAMZOO010000001.1"/>
</dbReference>
<reference evidence="1 2" key="1">
    <citation type="submission" date="2022-05" db="EMBL/GenBank/DDBJ databases">
        <title>Whole genome sequences of Escherichia coli of fish isolates collected from Assam, India.</title>
        <authorList>
            <person name="Sudha S."/>
            <person name="Muneeb K.H."/>
            <person name="Rakshit O."/>
            <person name="Mendem S.K."/>
            <person name="Raisen C."/>
            <person name="Holmes M.A."/>
            <person name="Shome B.R."/>
            <person name="Sivaraman G.K."/>
        </authorList>
    </citation>
    <scope>NUCLEOTIDE SEQUENCE [LARGE SCALE GENOMIC DNA]</scope>
    <source>
        <strain evidence="1 2">278</strain>
    </source>
</reference>
<sequence length="113" mass="12856">MNKYTELSDFEINKLVACKLRCNDEITETLLNKLVFVNGNIFTPCSNPSDAMTIIIENKISVIFDTGCKEWAAGIAYWVDGYEWQVSDEVRKNNPLRAAMELFLIIKDAENEG</sequence>
<name>A0ABU6E9D8_9GAMM</name>
<keyword evidence="2" id="KW-1185">Reference proteome</keyword>
<evidence type="ECO:0000313" key="2">
    <source>
        <dbReference type="Proteomes" id="UP001332939"/>
    </source>
</evidence>
<evidence type="ECO:0000313" key="1">
    <source>
        <dbReference type="EMBL" id="MEB6855672.1"/>
    </source>
</evidence>
<dbReference type="EMBL" id="JAMZOO010000001">
    <property type="protein sequence ID" value="MEB6855672.1"/>
    <property type="molecule type" value="Genomic_DNA"/>
</dbReference>
<accession>A0ABU6E9D8</accession>
<gene>
    <name evidence="1" type="ORF">NA736_01310</name>
</gene>
<dbReference type="Pfam" id="PF10765">
    <property type="entry name" value="Phage_P22_NinX"/>
    <property type="match status" value="1"/>
</dbReference>
<dbReference type="InterPro" id="IPR019701">
    <property type="entry name" value="Phage_P22_NinX"/>
</dbReference>
<comment type="caution">
    <text evidence="1">The sequence shown here is derived from an EMBL/GenBank/DDBJ whole genome shotgun (WGS) entry which is preliminary data.</text>
</comment>
<dbReference type="Proteomes" id="UP001332939">
    <property type="component" value="Unassembled WGS sequence"/>
</dbReference>
<organism evidence="1 2">
    <name type="scientific">Proteus cibi</name>
    <dbReference type="NCBI Taxonomy" id="2050966"/>
    <lineage>
        <taxon>Bacteria</taxon>
        <taxon>Pseudomonadati</taxon>
        <taxon>Pseudomonadota</taxon>
        <taxon>Gammaproteobacteria</taxon>
        <taxon>Enterobacterales</taxon>
        <taxon>Morganellaceae</taxon>
        <taxon>Proteus</taxon>
    </lineage>
</organism>